<dbReference type="RefSeq" id="WP_379980321.1">
    <property type="nucleotide sequence ID" value="NZ_JBHUMO010000031.1"/>
</dbReference>
<proteinExistence type="predicted"/>
<dbReference type="EMBL" id="JBHUMO010000031">
    <property type="protein sequence ID" value="MFD2728679.1"/>
    <property type="molecule type" value="Genomic_DNA"/>
</dbReference>
<dbReference type="InterPro" id="IPR036166">
    <property type="entry name" value="YxeA-like_sf"/>
</dbReference>
<evidence type="ECO:0000313" key="1">
    <source>
        <dbReference type="EMBL" id="MFD2728679.1"/>
    </source>
</evidence>
<reference evidence="2" key="1">
    <citation type="journal article" date="2019" name="Int. J. Syst. Evol. Microbiol.">
        <title>The Global Catalogue of Microorganisms (GCM) 10K type strain sequencing project: providing services to taxonomists for standard genome sequencing and annotation.</title>
        <authorList>
            <consortium name="The Broad Institute Genomics Platform"/>
            <consortium name="The Broad Institute Genome Sequencing Center for Infectious Disease"/>
            <person name="Wu L."/>
            <person name="Ma J."/>
        </authorList>
    </citation>
    <scope>NUCLEOTIDE SEQUENCE [LARGE SCALE GENOMIC DNA]</scope>
    <source>
        <strain evidence="2">TISTR 932</strain>
    </source>
</reference>
<sequence length="119" mass="13445">MKKKWLISLVAVVLLMVGAYKLVKSIYFGGENYYVQVTTDGKKETFSGSGATLTNYHYTLNGYNDEGHEKKLAFSTVKEQPLRKMAYLKVTYNTNKGVTMYQEIKASDLPEKAKEKLAS</sequence>
<gene>
    <name evidence="1" type="ORF">ACFSR0_04450</name>
</gene>
<evidence type="ECO:0000313" key="2">
    <source>
        <dbReference type="Proteomes" id="UP001597427"/>
    </source>
</evidence>
<organism evidence="1 2">
    <name type="scientific">Enterococcus camelliae</name>
    <dbReference type="NCBI Taxonomy" id="453959"/>
    <lineage>
        <taxon>Bacteria</taxon>
        <taxon>Bacillati</taxon>
        <taxon>Bacillota</taxon>
        <taxon>Bacilli</taxon>
        <taxon>Lactobacillales</taxon>
        <taxon>Enterococcaceae</taxon>
        <taxon>Enterococcus</taxon>
    </lineage>
</organism>
<dbReference type="Pfam" id="PF06486">
    <property type="entry name" value="DUF1093"/>
    <property type="match status" value="1"/>
</dbReference>
<protein>
    <submittedName>
        <fullName evidence="1">YxeA family protein</fullName>
    </submittedName>
</protein>
<dbReference type="NCBIfam" id="TIGR01655">
    <property type="entry name" value="yxeA_fam"/>
    <property type="match status" value="1"/>
</dbReference>
<accession>A0ABW5TIC5</accession>
<dbReference type="Gene3D" id="2.40.50.480">
    <property type="match status" value="1"/>
</dbReference>
<dbReference type="InterPro" id="IPR006542">
    <property type="entry name" value="DUF1093"/>
</dbReference>
<dbReference type="SUPFAM" id="SSF159121">
    <property type="entry name" value="BC4932-like"/>
    <property type="match status" value="1"/>
</dbReference>
<dbReference type="Proteomes" id="UP001597427">
    <property type="component" value="Unassembled WGS sequence"/>
</dbReference>
<dbReference type="PANTHER" id="PTHR36433">
    <property type="entry name" value="HYPOTHETICAL CYTOSOLIC PROTEIN"/>
    <property type="match status" value="1"/>
</dbReference>
<name>A0ABW5TIC5_9ENTE</name>
<keyword evidence="2" id="KW-1185">Reference proteome</keyword>
<comment type="caution">
    <text evidence="1">The sequence shown here is derived from an EMBL/GenBank/DDBJ whole genome shotgun (WGS) entry which is preliminary data.</text>
</comment>
<dbReference type="PANTHER" id="PTHR36433:SF2">
    <property type="entry name" value="YXEA FAMILY PROTEIN"/>
    <property type="match status" value="1"/>
</dbReference>